<proteinExistence type="predicted"/>
<name>A0A8H5HU85_9AGAR</name>
<feature type="compositionally biased region" description="Acidic residues" evidence="1">
    <location>
        <begin position="518"/>
        <end position="538"/>
    </location>
</feature>
<dbReference type="OrthoDB" id="2921613at2759"/>
<keyword evidence="3" id="KW-1185">Reference proteome</keyword>
<feature type="region of interest" description="Disordered" evidence="1">
    <location>
        <begin position="353"/>
        <end position="386"/>
    </location>
</feature>
<comment type="caution">
    <text evidence="2">The sequence shown here is derived from an EMBL/GenBank/DDBJ whole genome shotgun (WGS) entry which is preliminary data.</text>
</comment>
<protein>
    <submittedName>
        <fullName evidence="2">Uncharacterized protein</fullName>
    </submittedName>
</protein>
<organism evidence="2 3">
    <name type="scientific">Collybiopsis confluens</name>
    <dbReference type="NCBI Taxonomy" id="2823264"/>
    <lineage>
        <taxon>Eukaryota</taxon>
        <taxon>Fungi</taxon>
        <taxon>Dikarya</taxon>
        <taxon>Basidiomycota</taxon>
        <taxon>Agaricomycotina</taxon>
        <taxon>Agaricomycetes</taxon>
        <taxon>Agaricomycetidae</taxon>
        <taxon>Agaricales</taxon>
        <taxon>Marasmiineae</taxon>
        <taxon>Omphalotaceae</taxon>
        <taxon>Collybiopsis</taxon>
    </lineage>
</organism>
<feature type="region of interest" description="Disordered" evidence="1">
    <location>
        <begin position="517"/>
        <end position="540"/>
    </location>
</feature>
<dbReference type="EMBL" id="JAACJN010000021">
    <property type="protein sequence ID" value="KAF5389553.1"/>
    <property type="molecule type" value="Genomic_DNA"/>
</dbReference>
<dbReference type="Proteomes" id="UP000518752">
    <property type="component" value="Unassembled WGS sequence"/>
</dbReference>
<evidence type="ECO:0000313" key="2">
    <source>
        <dbReference type="EMBL" id="KAF5389553.1"/>
    </source>
</evidence>
<dbReference type="AlphaFoldDB" id="A0A8H5HU85"/>
<sequence length="705" mass="77305">MTVSFSLTSASTGSDSVCEFEDNFPVYNGQRLCGDLAQEHLLPPDMDLPPRPESRLDFVRGPSSYEMQPKSRSHSRAPSATFRWTRDILRKIRLSASGSPSSAIHAPPHSSIIDCVSTIDVTASMSTSLAPVAEEGSSDVALSWNLDTDPSVSDSSSLFLSSSTFSTSRHPFDSINVSSSSDLQGSSEDSDSDSDLDSLKEIDLGDGLLDEGNEDETCVPAFSFSHAHTPIINAAPATPSLLPPVTLSDSLPSVNHRSEHKPLDYAIPQKHACVPSPLSMCTPSVPYNSSDFLEPSMKHVLPDSQPYRHLYPHRGHSKHALHYRKWFWTLREGDWTRYAEWMDQYCAQKEAYAGMSTSPDPGDARSSLSNDEEIEEGSSSLNSPNDLHKLFPSLFSRARDTVPNASQHRAQNAECHSLMDGTVPSAIPPMSIHPRWGDLLNIGLSRYNSAAARSDTWCMHTDRFLLVGLSLGLWTVRKVLWLSELNRLRGQTRSMDEEEGEQTFVEDDIKGTCHVYSVDDEDDDSSFGESEDDDSEEGEIMHSSVVSLTSVISASESVYTSDSDDSDTTLVESDSDSEARVASSSSVVYDNMNPSRRSFDFEGGGCSSDHGGEDFEEVDLGSGSGRDSTSALTSHSLGGEPKTLFQALYRDATARTCTPRPIAPSKNYLPETSKEGKMIHSWRTRSWYEQCELLLTLTGPKATAR</sequence>
<reference evidence="2 3" key="1">
    <citation type="journal article" date="2020" name="ISME J.">
        <title>Uncovering the hidden diversity of litter-decomposition mechanisms in mushroom-forming fungi.</title>
        <authorList>
            <person name="Floudas D."/>
            <person name="Bentzer J."/>
            <person name="Ahren D."/>
            <person name="Johansson T."/>
            <person name="Persson P."/>
            <person name="Tunlid A."/>
        </authorList>
    </citation>
    <scope>NUCLEOTIDE SEQUENCE [LARGE SCALE GENOMIC DNA]</scope>
    <source>
        <strain evidence="2 3">CBS 406.79</strain>
    </source>
</reference>
<gene>
    <name evidence="2" type="ORF">D9757_004163</name>
</gene>
<evidence type="ECO:0000256" key="1">
    <source>
        <dbReference type="SAM" id="MobiDB-lite"/>
    </source>
</evidence>
<feature type="compositionally biased region" description="Polar residues" evidence="1">
    <location>
        <begin position="625"/>
        <end position="636"/>
    </location>
</feature>
<feature type="region of interest" description="Disordered" evidence="1">
    <location>
        <begin position="176"/>
        <end position="199"/>
    </location>
</feature>
<feature type="compositionally biased region" description="Low complexity" evidence="1">
    <location>
        <begin position="178"/>
        <end position="187"/>
    </location>
</feature>
<accession>A0A8H5HU85</accession>
<evidence type="ECO:0000313" key="3">
    <source>
        <dbReference type="Proteomes" id="UP000518752"/>
    </source>
</evidence>
<feature type="region of interest" description="Disordered" evidence="1">
    <location>
        <begin position="557"/>
        <end position="638"/>
    </location>
</feature>